<accession>A0A5S4FMV0</accession>
<comment type="caution">
    <text evidence="2">The sequence shown here is derived from an EMBL/GenBank/DDBJ whole genome shotgun (WGS) entry which is preliminary data.</text>
</comment>
<evidence type="ECO:0000256" key="1">
    <source>
        <dbReference type="SAM" id="Phobius"/>
    </source>
</evidence>
<organism evidence="2 3">
    <name type="scientific">Nonomuraea turkmeniaca</name>
    <dbReference type="NCBI Taxonomy" id="103838"/>
    <lineage>
        <taxon>Bacteria</taxon>
        <taxon>Bacillati</taxon>
        <taxon>Actinomycetota</taxon>
        <taxon>Actinomycetes</taxon>
        <taxon>Streptosporangiales</taxon>
        <taxon>Streptosporangiaceae</taxon>
        <taxon>Nonomuraea</taxon>
    </lineage>
</organism>
<dbReference type="Pfam" id="PF03596">
    <property type="entry name" value="Cad"/>
    <property type="match status" value="1"/>
</dbReference>
<dbReference type="AlphaFoldDB" id="A0A5S4FMV0"/>
<feature type="transmembrane region" description="Helical" evidence="1">
    <location>
        <begin position="41"/>
        <end position="67"/>
    </location>
</feature>
<name>A0A5S4FMV0_9ACTN</name>
<sequence length="201" mass="20791">MNVGVVGQAVGLFAVTNIDDILILALFFAQGAGRRGVAARVVAGQYLGFLGILTAAAAAAAFGATFLPDPVLPYLGLLPLALGLKSAWQAWRNHRDSAEEQPAREHTGGPKALEVAAVTFANGGDNIGVYVPVFATAGVGSMSVYIIVFLALVAVWCAAGRFFATRPVIARALSRWGHILLPIVLIGIGVLILIEGGAFGL</sequence>
<keyword evidence="3" id="KW-1185">Reference proteome</keyword>
<dbReference type="OrthoDB" id="7995400at2"/>
<dbReference type="Proteomes" id="UP000309128">
    <property type="component" value="Unassembled WGS sequence"/>
</dbReference>
<reference evidence="2 3" key="1">
    <citation type="submission" date="2019-05" db="EMBL/GenBank/DDBJ databases">
        <title>Draft genome sequence of Nonomuraea turkmeniaca DSM 43926.</title>
        <authorList>
            <person name="Saricaoglu S."/>
            <person name="Isik K."/>
        </authorList>
    </citation>
    <scope>NUCLEOTIDE SEQUENCE [LARGE SCALE GENOMIC DNA]</scope>
    <source>
        <strain evidence="2 3">DSM 43926</strain>
    </source>
</reference>
<feature type="transmembrane region" description="Helical" evidence="1">
    <location>
        <begin position="6"/>
        <end position="29"/>
    </location>
</feature>
<protein>
    <submittedName>
        <fullName evidence="2">Cadmium transporter</fullName>
    </submittedName>
</protein>
<feature type="transmembrane region" description="Helical" evidence="1">
    <location>
        <begin position="176"/>
        <end position="194"/>
    </location>
</feature>
<gene>
    <name evidence="2" type="ORF">ETD86_15040</name>
</gene>
<keyword evidence="1" id="KW-1133">Transmembrane helix</keyword>
<dbReference type="InterPro" id="IPR004676">
    <property type="entry name" value="Cd-R_transporter"/>
</dbReference>
<evidence type="ECO:0000313" key="3">
    <source>
        <dbReference type="Proteomes" id="UP000309128"/>
    </source>
</evidence>
<proteinExistence type="predicted"/>
<keyword evidence="1" id="KW-0812">Transmembrane</keyword>
<feature type="transmembrane region" description="Helical" evidence="1">
    <location>
        <begin position="142"/>
        <end position="164"/>
    </location>
</feature>
<keyword evidence="1" id="KW-0472">Membrane</keyword>
<dbReference type="EMBL" id="VCKY01000042">
    <property type="protein sequence ID" value="TMR21521.1"/>
    <property type="molecule type" value="Genomic_DNA"/>
</dbReference>
<evidence type="ECO:0000313" key="2">
    <source>
        <dbReference type="EMBL" id="TMR21521.1"/>
    </source>
</evidence>